<reference evidence="10 11" key="1">
    <citation type="submission" date="2018-09" db="EMBL/GenBank/DDBJ databases">
        <title>Cohnella cavernae sp. nov., isolated from a karst cave.</title>
        <authorList>
            <person name="Zhu H."/>
        </authorList>
    </citation>
    <scope>NUCLEOTIDE SEQUENCE [LARGE SCALE GENOMIC DNA]</scope>
    <source>
        <strain evidence="10 11">K2E09-144</strain>
    </source>
</reference>
<evidence type="ECO:0000256" key="5">
    <source>
        <dbReference type="ARBA" id="ARBA00023136"/>
    </source>
</evidence>
<dbReference type="Proteomes" id="UP000266340">
    <property type="component" value="Unassembled WGS sequence"/>
</dbReference>
<evidence type="ECO:0000256" key="2">
    <source>
        <dbReference type="ARBA" id="ARBA00007886"/>
    </source>
</evidence>
<keyword evidence="6" id="KW-0564">Palmitate</keyword>
<keyword evidence="3" id="KW-0309">Germination</keyword>
<gene>
    <name evidence="10" type="ORF">D3H35_01725</name>
</gene>
<dbReference type="InterPro" id="IPR008844">
    <property type="entry name" value="Spore_GerAC-like"/>
</dbReference>
<evidence type="ECO:0000256" key="4">
    <source>
        <dbReference type="ARBA" id="ARBA00022729"/>
    </source>
</evidence>
<comment type="caution">
    <text evidence="10">The sequence shown here is derived from an EMBL/GenBank/DDBJ whole genome shotgun (WGS) entry which is preliminary data.</text>
</comment>
<evidence type="ECO:0000259" key="9">
    <source>
        <dbReference type="Pfam" id="PF25198"/>
    </source>
</evidence>
<evidence type="ECO:0000313" key="10">
    <source>
        <dbReference type="EMBL" id="RIE05266.1"/>
    </source>
</evidence>
<name>A0A398CPD8_9BACL</name>
<keyword evidence="5" id="KW-0472">Membrane</keyword>
<evidence type="ECO:0000256" key="1">
    <source>
        <dbReference type="ARBA" id="ARBA00004635"/>
    </source>
</evidence>
<dbReference type="EMBL" id="QXJM01000014">
    <property type="protein sequence ID" value="RIE05266.1"/>
    <property type="molecule type" value="Genomic_DNA"/>
</dbReference>
<dbReference type="Gene3D" id="3.30.300.210">
    <property type="entry name" value="Nutrient germinant receptor protein C, domain 3"/>
    <property type="match status" value="1"/>
</dbReference>
<comment type="subcellular location">
    <subcellularLocation>
        <location evidence="1">Membrane</location>
        <topology evidence="1">Lipid-anchor</topology>
    </subcellularLocation>
</comment>
<dbReference type="PANTHER" id="PTHR35789:SF1">
    <property type="entry name" value="SPORE GERMINATION PROTEIN B3"/>
    <property type="match status" value="1"/>
</dbReference>
<feature type="domain" description="Spore germination protein N-terminal" evidence="9">
    <location>
        <begin position="22"/>
        <end position="191"/>
    </location>
</feature>
<dbReference type="InterPro" id="IPR057336">
    <property type="entry name" value="GerAC_N"/>
</dbReference>
<dbReference type="PANTHER" id="PTHR35789">
    <property type="entry name" value="SPORE GERMINATION PROTEIN B3"/>
    <property type="match status" value="1"/>
</dbReference>
<dbReference type="InterPro" id="IPR038501">
    <property type="entry name" value="Spore_GerAC_C_sf"/>
</dbReference>
<evidence type="ECO:0000259" key="8">
    <source>
        <dbReference type="Pfam" id="PF05504"/>
    </source>
</evidence>
<dbReference type="Pfam" id="PF05504">
    <property type="entry name" value="Spore_GerAC"/>
    <property type="match status" value="1"/>
</dbReference>
<dbReference type="AlphaFoldDB" id="A0A398CPD8"/>
<dbReference type="Pfam" id="PF25198">
    <property type="entry name" value="Spore_GerAC_N"/>
    <property type="match status" value="1"/>
</dbReference>
<dbReference type="InterPro" id="IPR046953">
    <property type="entry name" value="Spore_GerAC-like_C"/>
</dbReference>
<protein>
    <submittedName>
        <fullName evidence="10">Ger(X)C family spore germination protein</fullName>
    </submittedName>
</protein>
<keyword evidence="7" id="KW-0449">Lipoprotein</keyword>
<sequence>MTRFVAAALLIAICLCLGGCWDQRELKNIRMVHTAGVDLIDDESIRLTVSIPTVKASIESQGTVVTPKVSGEGHSVQEASMNLQEVVSQHMDLRETRILLVNRKLAEKNLYEGLDFFYREAHYPINVYIAVTDPSAQKIVQLEVEDRSLISEYLYDLLVSGEEEGLIPKESPYLITPIMFTAGIDNVLPFLIEANVKNRAKINGVALFHEAKMTGKLDDIHARTYVLLTNKKTYGTMTEKIGPKNTYVTLTFDTASHRYKLNTEGRIKADIYVKINGELIDNPSGIRIDKSEINLLERKLEDILTKRAEETISQLQQAKCDGLGIGQRIKATHNRLWRKLDWGKEYPQIKMVPHIEIKIENHGLLN</sequence>
<keyword evidence="11" id="KW-1185">Reference proteome</keyword>
<evidence type="ECO:0000256" key="7">
    <source>
        <dbReference type="ARBA" id="ARBA00023288"/>
    </source>
</evidence>
<feature type="domain" description="Spore germination GerAC-like C-terminal" evidence="8">
    <location>
        <begin position="203"/>
        <end position="363"/>
    </location>
</feature>
<dbReference type="GO" id="GO:0009847">
    <property type="term" value="P:spore germination"/>
    <property type="evidence" value="ECO:0007669"/>
    <property type="project" value="InterPro"/>
</dbReference>
<evidence type="ECO:0000313" key="11">
    <source>
        <dbReference type="Proteomes" id="UP000266340"/>
    </source>
</evidence>
<dbReference type="NCBIfam" id="TIGR02887">
    <property type="entry name" value="spore_ger_x_C"/>
    <property type="match status" value="1"/>
</dbReference>
<dbReference type="OrthoDB" id="2370124at2"/>
<accession>A0A398CPD8</accession>
<dbReference type="RefSeq" id="WP_119147498.1">
    <property type="nucleotide sequence ID" value="NZ_JBHSOV010000005.1"/>
</dbReference>
<evidence type="ECO:0000256" key="6">
    <source>
        <dbReference type="ARBA" id="ARBA00023139"/>
    </source>
</evidence>
<keyword evidence="4" id="KW-0732">Signal</keyword>
<dbReference type="GO" id="GO:0016020">
    <property type="term" value="C:membrane"/>
    <property type="evidence" value="ECO:0007669"/>
    <property type="project" value="UniProtKB-SubCell"/>
</dbReference>
<comment type="similarity">
    <text evidence="2">Belongs to the GerABKC lipoprotein family.</text>
</comment>
<proteinExistence type="inferred from homology"/>
<evidence type="ECO:0000256" key="3">
    <source>
        <dbReference type="ARBA" id="ARBA00022544"/>
    </source>
</evidence>
<organism evidence="10 11">
    <name type="scientific">Cohnella faecalis</name>
    <dbReference type="NCBI Taxonomy" id="2315694"/>
    <lineage>
        <taxon>Bacteria</taxon>
        <taxon>Bacillati</taxon>
        <taxon>Bacillota</taxon>
        <taxon>Bacilli</taxon>
        <taxon>Bacillales</taxon>
        <taxon>Paenibacillaceae</taxon>
        <taxon>Cohnella</taxon>
    </lineage>
</organism>